<dbReference type="SUPFAM" id="SSF50978">
    <property type="entry name" value="WD40 repeat-like"/>
    <property type="match status" value="1"/>
</dbReference>
<comment type="caution">
    <text evidence="6">The sequence shown here is derived from an EMBL/GenBank/DDBJ whole genome shotgun (WGS) entry which is preliminary data.</text>
</comment>
<dbReference type="GO" id="GO:0006914">
    <property type="term" value="P:autophagy"/>
    <property type="evidence" value="ECO:0007669"/>
    <property type="project" value="TreeGrafter"/>
</dbReference>
<name>A0A2P6NID6_9EUKA</name>
<protein>
    <recommendedName>
        <fullName evidence="5">CNH domain-containing protein</fullName>
    </recommendedName>
</protein>
<evidence type="ECO:0000313" key="6">
    <source>
        <dbReference type="EMBL" id="PRP83726.1"/>
    </source>
</evidence>
<sequence length="928" mass="105483">MRPHSGVRVTSNRAVRQAGHKIVPRDLPRDHKADLSTRVMQIIESEIDAPWLLPSVVEVRTSEHHITPVCPMVGHLAFELAQVVANLPLKISSVEPWTDTKLLVGTQEGVLFVYEAKDGNPRGNMELGVLHKTFSKRPINKLSAIEDPRYNILISLSDSTISIHNLSAQFELQSQIARGCNLYTIEKNERGLWICAAIKKKLHIFQWDNGNFVEIKELPLTANPLSLVWCGDRICVGYKKDYILMHTQTRASKELFPTGNRGVPLCTLLPDQQMLLGRDEVSIFLGHDGQPTRPHGLTWSEMPLVLGYSFPYVLAVLPKSVEIHAVSGSQNLVQTIQLKNPQFLGIKEGKSDSIYVAATNTIWRLISVPIIQQIDQLLNEKDYEQALQLSKHMTTTAELKEKKALQIKMLYAYHMFAQGQYEKAMNFFDELRIDPVLVIGLYPNLLPRDMQPKPTAYPEGSADLNGAALDRALLSLVSFLNLIRPRYLNDPRPIAQEMSEDYATVSAVSVIVDTCLLKALIKTDDRGLMDLVSKTSNRCHLKESKKVLVAAQKENDALVMLYRSKGMHREALELLTRMRLTHQLVSYLKQLGNQQFTLILEFSSHALQTAPDEALSIFTQKRDKEDELPADKCLAHIKPWAPQLIVPFLEYIIHERKDTSPDFHNELISNYLETVRALRGDFSGRSRAQSETGLLATTRKKLMAFLESSQYYTAGRMLTKFPREDLFEERAILLKKIGQHEKALFIYAHELKDYRLAEEYCTKNYNPDKEEASEVFLTLMKVYLKPAEKDRASGGVIEPTIKPALELLNKHYKRMNVTKALELLPPTTPIRQLYPVLEAVVRDSTTEKRNDQVVKNLLKSENRETREALIRARSRAIHINEERMCPVCSKRLGPNVFACYPNNVVTHYACCKDKFTCPVTGRSFRDNN</sequence>
<dbReference type="Proteomes" id="UP000241769">
    <property type="component" value="Unassembled WGS sequence"/>
</dbReference>
<keyword evidence="7" id="KW-1185">Reference proteome</keyword>
<dbReference type="Pfam" id="PF10366">
    <property type="entry name" value="Vps39_1"/>
    <property type="match status" value="1"/>
</dbReference>
<dbReference type="InterPro" id="IPR032914">
    <property type="entry name" value="Vam6/VPS39/TRAP1"/>
</dbReference>
<dbReference type="FunCoup" id="A0A2P6NID6">
    <property type="interactions" value="946"/>
</dbReference>
<evidence type="ECO:0000256" key="3">
    <source>
        <dbReference type="ARBA" id="ARBA00038201"/>
    </source>
</evidence>
<reference evidence="6 7" key="1">
    <citation type="journal article" date="2018" name="Genome Biol. Evol.">
        <title>Multiple Roots of Fruiting Body Formation in Amoebozoa.</title>
        <authorList>
            <person name="Hillmann F."/>
            <person name="Forbes G."/>
            <person name="Novohradska S."/>
            <person name="Ferling I."/>
            <person name="Riege K."/>
            <person name="Groth M."/>
            <person name="Westermann M."/>
            <person name="Marz M."/>
            <person name="Spaller T."/>
            <person name="Winckler T."/>
            <person name="Schaap P."/>
            <person name="Glockner G."/>
        </authorList>
    </citation>
    <scope>NUCLEOTIDE SEQUENCE [LARGE SCALE GENOMIC DNA]</scope>
    <source>
        <strain evidence="6 7">Jena</strain>
    </source>
</reference>
<dbReference type="InterPro" id="IPR055358">
    <property type="entry name" value="CHCR"/>
</dbReference>
<keyword evidence="2" id="KW-0472">Membrane</keyword>
<proteinExistence type="inferred from homology"/>
<dbReference type="Pfam" id="PF10367">
    <property type="entry name" value="zf-Vps39_C"/>
    <property type="match status" value="1"/>
</dbReference>
<comment type="subcellular location">
    <subcellularLocation>
        <location evidence="1">Endomembrane system</location>
        <topology evidence="1">Peripheral membrane protein</topology>
    </subcellularLocation>
</comment>
<dbReference type="PROSITE" id="PS50236">
    <property type="entry name" value="CHCR"/>
    <property type="match status" value="1"/>
</dbReference>
<gene>
    <name evidence="6" type="ORF">PROFUN_09058</name>
</gene>
<dbReference type="GO" id="GO:0005737">
    <property type="term" value="C:cytoplasm"/>
    <property type="evidence" value="ECO:0007669"/>
    <property type="project" value="TreeGrafter"/>
</dbReference>
<dbReference type="PANTHER" id="PTHR12894:SF49">
    <property type="entry name" value="VAM6_VPS39-LIKE PROTEIN"/>
    <property type="match status" value="1"/>
</dbReference>
<dbReference type="InterPro" id="IPR036322">
    <property type="entry name" value="WD40_repeat_dom_sf"/>
</dbReference>
<dbReference type="OrthoDB" id="5325112at2759"/>
<dbReference type="GO" id="GO:0012505">
    <property type="term" value="C:endomembrane system"/>
    <property type="evidence" value="ECO:0007669"/>
    <property type="project" value="UniProtKB-SubCell"/>
</dbReference>
<feature type="domain" description="CNH" evidence="5">
    <location>
        <begin position="88"/>
        <end position="351"/>
    </location>
</feature>
<dbReference type="InterPro" id="IPR000547">
    <property type="entry name" value="Clathrin_H-chain/VPS_repeat"/>
</dbReference>
<dbReference type="AlphaFoldDB" id="A0A2P6NID6"/>
<dbReference type="EMBL" id="MDYQ01000077">
    <property type="protein sequence ID" value="PRP83726.1"/>
    <property type="molecule type" value="Genomic_DNA"/>
</dbReference>
<accession>A0A2P6NID6</accession>
<dbReference type="InParanoid" id="A0A2P6NID6"/>
<dbReference type="SMART" id="SM00036">
    <property type="entry name" value="CNH"/>
    <property type="match status" value="1"/>
</dbReference>
<dbReference type="PROSITE" id="PS50219">
    <property type="entry name" value="CNH"/>
    <property type="match status" value="1"/>
</dbReference>
<dbReference type="InterPro" id="IPR019453">
    <property type="entry name" value="VPS39/TGFA1_Znf"/>
</dbReference>
<dbReference type="GO" id="GO:0034058">
    <property type="term" value="P:endosomal vesicle fusion"/>
    <property type="evidence" value="ECO:0007669"/>
    <property type="project" value="TreeGrafter"/>
</dbReference>
<dbReference type="InterPro" id="IPR019452">
    <property type="entry name" value="VPS39/TGF_beta_rcpt-assoc_1"/>
</dbReference>
<organism evidence="6 7">
    <name type="scientific">Planoprotostelium fungivorum</name>
    <dbReference type="NCBI Taxonomy" id="1890364"/>
    <lineage>
        <taxon>Eukaryota</taxon>
        <taxon>Amoebozoa</taxon>
        <taxon>Evosea</taxon>
        <taxon>Variosea</taxon>
        <taxon>Cavosteliida</taxon>
        <taxon>Cavosteliaceae</taxon>
        <taxon>Planoprotostelium</taxon>
    </lineage>
</organism>
<dbReference type="Pfam" id="PF00637">
    <property type="entry name" value="Clathrin"/>
    <property type="match status" value="1"/>
</dbReference>
<dbReference type="InterPro" id="IPR001180">
    <property type="entry name" value="CNH_dom"/>
</dbReference>
<dbReference type="Pfam" id="PF00780">
    <property type="entry name" value="CNH"/>
    <property type="match status" value="1"/>
</dbReference>
<dbReference type="PANTHER" id="PTHR12894">
    <property type="entry name" value="CNH DOMAIN CONTAINING"/>
    <property type="match status" value="1"/>
</dbReference>
<evidence type="ECO:0000256" key="4">
    <source>
        <dbReference type="PROSITE-ProRule" id="PRU01006"/>
    </source>
</evidence>
<evidence type="ECO:0000256" key="2">
    <source>
        <dbReference type="ARBA" id="ARBA00023136"/>
    </source>
</evidence>
<dbReference type="STRING" id="1890364.A0A2P6NID6"/>
<evidence type="ECO:0000313" key="7">
    <source>
        <dbReference type="Proteomes" id="UP000241769"/>
    </source>
</evidence>
<dbReference type="GO" id="GO:0016020">
    <property type="term" value="C:membrane"/>
    <property type="evidence" value="ECO:0007669"/>
    <property type="project" value="TreeGrafter"/>
</dbReference>
<evidence type="ECO:0000259" key="5">
    <source>
        <dbReference type="PROSITE" id="PS50219"/>
    </source>
</evidence>
<feature type="repeat" description="CHCR" evidence="4">
    <location>
        <begin position="618"/>
        <end position="788"/>
    </location>
</feature>
<dbReference type="GO" id="GO:0006886">
    <property type="term" value="P:intracellular protein transport"/>
    <property type="evidence" value="ECO:0007669"/>
    <property type="project" value="UniProtKB-UniRule"/>
</dbReference>
<evidence type="ECO:0000256" key="1">
    <source>
        <dbReference type="ARBA" id="ARBA00004184"/>
    </source>
</evidence>
<comment type="similarity">
    <text evidence="3">Belongs to the VAM6/VPS39 family.</text>
</comment>